<evidence type="ECO:0000313" key="3">
    <source>
        <dbReference type="EMBL" id="THV09207.1"/>
    </source>
</evidence>
<dbReference type="InterPro" id="IPR013216">
    <property type="entry name" value="Methyltransf_11"/>
</dbReference>
<dbReference type="Gene3D" id="3.40.50.150">
    <property type="entry name" value="Vaccinia Virus protein VP39"/>
    <property type="match status" value="1"/>
</dbReference>
<keyword evidence="4" id="KW-1185">Reference proteome</keyword>
<dbReference type="EMBL" id="STGW01000015">
    <property type="protein sequence ID" value="THV09207.1"/>
    <property type="molecule type" value="Genomic_DNA"/>
</dbReference>
<sequence>MRRPLARPDGAGVGADHHVRRGGGRDGARRPGAAAPRHRRAPRLPLRKVTTVTEPYRPSDATLRFYPEAAVGGYPHVDGEIEFYLRVGALVGPESRVLDLGAGRGQWAVEPAPRTRRDIRNLRGRVAEVVGCDVDPAVLDNPALDHAVVAPIGEPLPFDDDSFDLVIADYVLEHVAAEDVDQFVAEILRVLKPGGWFAARTPNKWGLIGLAARAVPNSLHTRVLSRVQPERKDIDVFPTRYAMNTRRRLRELFSGHELFVYGDEAVPTYFEQHRAAWLAASLYGRLTPRRMSSTLLVFVRTAS</sequence>
<comment type="caution">
    <text evidence="3">The sequence shown here is derived from an EMBL/GenBank/DDBJ whole genome shotgun (WGS) entry which is preliminary data.</text>
</comment>
<gene>
    <name evidence="3" type="ORF">E9934_16685</name>
</gene>
<dbReference type="PANTHER" id="PTHR43591:SF24">
    <property type="entry name" value="2-METHOXY-6-POLYPRENYL-1,4-BENZOQUINOL METHYLASE, MITOCHONDRIAL"/>
    <property type="match status" value="1"/>
</dbReference>
<dbReference type="GO" id="GO:0008757">
    <property type="term" value="F:S-adenosylmethionine-dependent methyltransferase activity"/>
    <property type="evidence" value="ECO:0007669"/>
    <property type="project" value="InterPro"/>
</dbReference>
<dbReference type="InterPro" id="IPR029063">
    <property type="entry name" value="SAM-dependent_MTases_sf"/>
</dbReference>
<protein>
    <submittedName>
        <fullName evidence="3">Class I SAM-dependent methyltransferase</fullName>
    </submittedName>
</protein>
<proteinExistence type="predicted"/>
<evidence type="ECO:0000313" key="4">
    <source>
        <dbReference type="Proteomes" id="UP000307087"/>
    </source>
</evidence>
<organism evidence="3 4">
    <name type="scientific">Nocardioides caeni</name>
    <dbReference type="NCBI Taxonomy" id="574700"/>
    <lineage>
        <taxon>Bacteria</taxon>
        <taxon>Bacillati</taxon>
        <taxon>Actinomycetota</taxon>
        <taxon>Actinomycetes</taxon>
        <taxon>Propionibacteriales</taxon>
        <taxon>Nocardioidaceae</taxon>
        <taxon>Nocardioides</taxon>
    </lineage>
</organism>
<feature type="compositionally biased region" description="Basic residues" evidence="1">
    <location>
        <begin position="36"/>
        <end position="46"/>
    </location>
</feature>
<dbReference type="AlphaFoldDB" id="A0A4S8N0C8"/>
<evidence type="ECO:0000259" key="2">
    <source>
        <dbReference type="Pfam" id="PF08241"/>
    </source>
</evidence>
<dbReference type="Proteomes" id="UP000307087">
    <property type="component" value="Unassembled WGS sequence"/>
</dbReference>
<keyword evidence="3" id="KW-0808">Transferase</keyword>
<dbReference type="Pfam" id="PF08241">
    <property type="entry name" value="Methyltransf_11"/>
    <property type="match status" value="1"/>
</dbReference>
<name>A0A4S8N0C8_9ACTN</name>
<dbReference type="GO" id="GO:0032259">
    <property type="term" value="P:methylation"/>
    <property type="evidence" value="ECO:0007669"/>
    <property type="project" value="UniProtKB-KW"/>
</dbReference>
<reference evidence="3 4" key="1">
    <citation type="journal article" date="2009" name="Int. J. Syst. Evol. Microbiol.">
        <title>Nocardioides caeni sp. nov., isolated from wastewater.</title>
        <authorList>
            <person name="Yoon J.H."/>
            <person name="Kang S.J."/>
            <person name="Park S."/>
            <person name="Kim W."/>
            <person name="Oh T.K."/>
        </authorList>
    </citation>
    <scope>NUCLEOTIDE SEQUENCE [LARGE SCALE GENOMIC DNA]</scope>
    <source>
        <strain evidence="3 4">DSM 23134</strain>
    </source>
</reference>
<keyword evidence="3" id="KW-0489">Methyltransferase</keyword>
<dbReference type="CDD" id="cd02440">
    <property type="entry name" value="AdoMet_MTases"/>
    <property type="match status" value="1"/>
</dbReference>
<feature type="domain" description="Methyltransferase type 11" evidence="2">
    <location>
        <begin position="98"/>
        <end position="198"/>
    </location>
</feature>
<feature type="region of interest" description="Disordered" evidence="1">
    <location>
        <begin position="1"/>
        <end position="46"/>
    </location>
</feature>
<evidence type="ECO:0000256" key="1">
    <source>
        <dbReference type="SAM" id="MobiDB-lite"/>
    </source>
</evidence>
<dbReference type="SUPFAM" id="SSF53335">
    <property type="entry name" value="S-adenosyl-L-methionine-dependent methyltransferases"/>
    <property type="match status" value="1"/>
</dbReference>
<accession>A0A4S8N0C8</accession>
<dbReference type="PANTHER" id="PTHR43591">
    <property type="entry name" value="METHYLTRANSFERASE"/>
    <property type="match status" value="1"/>
</dbReference>